<reference evidence="1 2" key="1">
    <citation type="journal article" date="2009" name="Stand. Genomic Sci.">
        <title>Complete genome sequence of Eggerthella lenta type strain (IPP VPI 0255).</title>
        <authorList>
            <person name="Saunders E."/>
            <person name="Pukall R."/>
            <person name="Abt B."/>
            <person name="Lapidus A."/>
            <person name="Glavina Del Rio T."/>
            <person name="Copeland A."/>
            <person name="Tice H."/>
            <person name="Cheng J.F."/>
            <person name="Lucas S."/>
            <person name="Chen F."/>
            <person name="Nolan M."/>
            <person name="Bruce D."/>
            <person name="Goodwin L."/>
            <person name="Pitluck S."/>
            <person name="Ivanova N."/>
            <person name="Mavromatis K."/>
            <person name="Ovchinnikova G."/>
            <person name="Pati A."/>
            <person name="Chen A."/>
            <person name="Palaniappan K."/>
            <person name="Land M."/>
            <person name="Hauser L."/>
            <person name="Chang Y.J."/>
            <person name="Jeffries C.D."/>
            <person name="Chain P."/>
            <person name="Meincke L."/>
            <person name="Sims D."/>
            <person name="Brettin T."/>
            <person name="Detter J.C."/>
            <person name="Goker M."/>
            <person name="Bristow J."/>
            <person name="Eisen J.A."/>
            <person name="Markowitz V."/>
            <person name="Hugenholtz P."/>
            <person name="Kyrpides N.C."/>
            <person name="Klenk H.P."/>
            <person name="Han C."/>
        </authorList>
    </citation>
    <scope>NUCLEOTIDE SEQUENCE [LARGE SCALE GENOMIC DNA]</scope>
    <source>
        <strain evidence="2">ATCC 25559 / DSM 2243 / CCUG 17323 / JCM 9979 / KCTC 3265 / NCTC 11813 / VPI 0255 / 1899 B</strain>
    </source>
</reference>
<dbReference type="eggNOG" id="COG3344">
    <property type="taxonomic scope" value="Bacteria"/>
</dbReference>
<dbReference type="KEGG" id="ele:Elen_2643"/>
<protein>
    <recommendedName>
        <fullName evidence="3">Reverse transcriptase domain-containing protein</fullName>
    </recommendedName>
</protein>
<accession>C8WM99</accession>
<evidence type="ECO:0008006" key="3">
    <source>
        <dbReference type="Google" id="ProtNLM"/>
    </source>
</evidence>
<dbReference type="AlphaFoldDB" id="C8WM99"/>
<dbReference type="OrthoDB" id="1550386at2"/>
<evidence type="ECO:0000313" key="1">
    <source>
        <dbReference type="EMBL" id="ACV56594.1"/>
    </source>
</evidence>
<evidence type="ECO:0000313" key="2">
    <source>
        <dbReference type="Proteomes" id="UP000001377"/>
    </source>
</evidence>
<dbReference type="RefSeq" id="WP_015761316.1">
    <property type="nucleotide sequence ID" value="NC_013204.1"/>
</dbReference>
<dbReference type="SUPFAM" id="SSF56672">
    <property type="entry name" value="DNA/RNA polymerases"/>
    <property type="match status" value="1"/>
</dbReference>
<organism evidence="1 2">
    <name type="scientific">Eggerthella lenta (strain ATCC 25559 / DSM 2243 / CCUG 17323 / JCM 9979 / KCTC 3265 / NCTC 11813 / VPI 0255 / 1899 B)</name>
    <name type="common">Eubacterium lentum</name>
    <dbReference type="NCBI Taxonomy" id="479437"/>
    <lineage>
        <taxon>Bacteria</taxon>
        <taxon>Bacillati</taxon>
        <taxon>Actinomycetota</taxon>
        <taxon>Coriobacteriia</taxon>
        <taxon>Eggerthellales</taxon>
        <taxon>Eggerthellaceae</taxon>
        <taxon>Eggerthella</taxon>
    </lineage>
</organism>
<dbReference type="PaxDb" id="479437-Elen_2643"/>
<dbReference type="HOGENOM" id="CLU_013584_0_2_11"/>
<dbReference type="CDD" id="cd01646">
    <property type="entry name" value="RT_Bac_retron_I"/>
    <property type="match status" value="1"/>
</dbReference>
<sequence>MNSDERRAARRARREAERARRKAERNAGCDLEAVADLNALYKAAKQAARGVAWKASVQRYQADVLRNVMKARRDLLEGRDVCRGFIRFDLWERGKLRHISAVRFSERVIQKSLTQNALVPAIAPTLTYDNSANLKGKGTDFAIARMKKQLARFYRKHGADGYILLVDFSDYFARISHGPAKAIVAGALEDRRLVALEHRFIDAQGDIGLGLGSEPNQILAVAFPSYIDHFAAEMCGLEATGRYMDDSYYIHESKAYLEVVLMLIEQKCDQCGISINRKKTRIVKLSRGFTFLKKKISFGENGRIVVRPSRESITRERRKLKKQRKLVDLGMMTPEQVERSYQSWRGGMKKLDAHRTVLSMDALYKDLFSNPENASRGGVSLK</sequence>
<gene>
    <name evidence="1" type="ordered locus">Elen_2643</name>
</gene>
<name>C8WM99_EGGLE</name>
<dbReference type="EMBL" id="CP001726">
    <property type="protein sequence ID" value="ACV56594.1"/>
    <property type="molecule type" value="Genomic_DNA"/>
</dbReference>
<keyword evidence="2" id="KW-1185">Reference proteome</keyword>
<dbReference type="InterPro" id="IPR043502">
    <property type="entry name" value="DNA/RNA_pol_sf"/>
</dbReference>
<dbReference type="STRING" id="479437.Elen_2643"/>
<dbReference type="Proteomes" id="UP000001377">
    <property type="component" value="Chromosome"/>
</dbReference>
<proteinExistence type="predicted"/>
<dbReference type="BioCyc" id="ELEN479437:G1GFY-2662-MONOMER"/>